<gene>
    <name evidence="2" type="ORF">LVJ94_23390</name>
</gene>
<proteinExistence type="predicted"/>
<dbReference type="EMBL" id="CP089983">
    <property type="protein sequence ID" value="WXB10158.1"/>
    <property type="molecule type" value="Genomic_DNA"/>
</dbReference>
<keyword evidence="3" id="KW-1185">Reference proteome</keyword>
<feature type="chain" id="PRO_5045349097" description="Lipoprotein" evidence="1">
    <location>
        <begin position="19"/>
        <end position="177"/>
    </location>
</feature>
<sequence>MKLRSVFLALIPMVLGSAACSGPDGAPVAETRAAAAPLSEGSAKEYVDITQHLTEAAAVDAWYALVSTLKRNFDDRCGDTFCEGEFSNVESLRYRCSVEKASGTLGTCVWVFAASNEGVTTSTGDIAVDTQTWRCKTPLAANTSVQDFLSALSGDHPMDAKLPGTTQSIYDGLTNCL</sequence>
<feature type="signal peptide" evidence="1">
    <location>
        <begin position="1"/>
        <end position="18"/>
    </location>
</feature>
<organism evidence="2 3">
    <name type="scientific">Pendulispora rubella</name>
    <dbReference type="NCBI Taxonomy" id="2741070"/>
    <lineage>
        <taxon>Bacteria</taxon>
        <taxon>Pseudomonadati</taxon>
        <taxon>Myxococcota</taxon>
        <taxon>Myxococcia</taxon>
        <taxon>Myxococcales</taxon>
        <taxon>Sorangiineae</taxon>
        <taxon>Pendulisporaceae</taxon>
        <taxon>Pendulispora</taxon>
    </lineage>
</organism>
<evidence type="ECO:0008006" key="4">
    <source>
        <dbReference type="Google" id="ProtNLM"/>
    </source>
</evidence>
<dbReference type="Proteomes" id="UP001374803">
    <property type="component" value="Chromosome"/>
</dbReference>
<reference evidence="2" key="1">
    <citation type="submission" date="2021-12" db="EMBL/GenBank/DDBJ databases">
        <title>Discovery of the Pendulisporaceae a myxobacterial family with distinct sporulation behavior and unique specialized metabolism.</title>
        <authorList>
            <person name="Garcia R."/>
            <person name="Popoff A."/>
            <person name="Bader C.D."/>
            <person name="Loehr J."/>
            <person name="Walesch S."/>
            <person name="Walt C."/>
            <person name="Boldt J."/>
            <person name="Bunk B."/>
            <person name="Haeckl F.J.F.P.J."/>
            <person name="Gunesch A.P."/>
            <person name="Birkelbach J."/>
            <person name="Nuebel U."/>
            <person name="Pietschmann T."/>
            <person name="Bach T."/>
            <person name="Mueller R."/>
        </authorList>
    </citation>
    <scope>NUCLEOTIDE SEQUENCE</scope>
    <source>
        <strain evidence="2">MSr11367</strain>
    </source>
</reference>
<dbReference type="PROSITE" id="PS51257">
    <property type="entry name" value="PROKAR_LIPOPROTEIN"/>
    <property type="match status" value="1"/>
</dbReference>
<accession>A0ABZ2LGU1</accession>
<evidence type="ECO:0000256" key="1">
    <source>
        <dbReference type="SAM" id="SignalP"/>
    </source>
</evidence>
<dbReference type="RefSeq" id="WP_394839835.1">
    <property type="nucleotide sequence ID" value="NZ_CP089929.1"/>
</dbReference>
<protein>
    <recommendedName>
        <fullName evidence="4">Lipoprotein</fullName>
    </recommendedName>
</protein>
<name>A0ABZ2LGU1_9BACT</name>
<evidence type="ECO:0000313" key="3">
    <source>
        <dbReference type="Proteomes" id="UP001374803"/>
    </source>
</evidence>
<keyword evidence="1" id="KW-0732">Signal</keyword>
<evidence type="ECO:0000313" key="2">
    <source>
        <dbReference type="EMBL" id="WXB10158.1"/>
    </source>
</evidence>